<dbReference type="InterPro" id="IPR052164">
    <property type="entry name" value="Anthracycline_SecMetBiosynth"/>
</dbReference>
<dbReference type="PROSITE" id="PS51819">
    <property type="entry name" value="VOC"/>
    <property type="match status" value="1"/>
</dbReference>
<dbReference type="EMBL" id="CP031417">
    <property type="protein sequence ID" value="AXK83220.1"/>
    <property type="molecule type" value="Genomic_DNA"/>
</dbReference>
<dbReference type="KEGG" id="ptaw:DW352_23490"/>
<dbReference type="PANTHER" id="PTHR33993:SF2">
    <property type="entry name" value="VOC DOMAIN-CONTAINING PROTEIN"/>
    <property type="match status" value="1"/>
</dbReference>
<dbReference type="InterPro" id="IPR029068">
    <property type="entry name" value="Glyas_Bleomycin-R_OHBP_Dase"/>
</dbReference>
<dbReference type="Proteomes" id="UP000254889">
    <property type="component" value="Chromosome"/>
</dbReference>
<name>A0A346A223_9HYPH</name>
<keyword evidence="3" id="KW-1185">Reference proteome</keyword>
<dbReference type="Pfam" id="PF00903">
    <property type="entry name" value="Glyoxalase"/>
    <property type="match status" value="1"/>
</dbReference>
<evidence type="ECO:0000259" key="1">
    <source>
        <dbReference type="PROSITE" id="PS51819"/>
    </source>
</evidence>
<reference evidence="2 3" key="1">
    <citation type="submission" date="2018-07" db="EMBL/GenBank/DDBJ databases">
        <authorList>
            <person name="Quirk P.G."/>
            <person name="Krulwich T.A."/>
        </authorList>
    </citation>
    <scope>NUCLEOTIDE SEQUENCE [LARGE SCALE GENOMIC DNA]</scope>
    <source>
        <strain evidence="2 3">CC-BB4</strain>
    </source>
</reference>
<protein>
    <submittedName>
        <fullName evidence="2">VOC family protein</fullName>
    </submittedName>
</protein>
<dbReference type="InterPro" id="IPR004360">
    <property type="entry name" value="Glyas_Fos-R_dOase_dom"/>
</dbReference>
<evidence type="ECO:0000313" key="2">
    <source>
        <dbReference type="EMBL" id="AXK83220.1"/>
    </source>
</evidence>
<organism evidence="2 3">
    <name type="scientific">Pseudolabrys taiwanensis</name>
    <dbReference type="NCBI Taxonomy" id="331696"/>
    <lineage>
        <taxon>Bacteria</taxon>
        <taxon>Pseudomonadati</taxon>
        <taxon>Pseudomonadota</taxon>
        <taxon>Alphaproteobacteria</taxon>
        <taxon>Hyphomicrobiales</taxon>
        <taxon>Xanthobacteraceae</taxon>
        <taxon>Pseudolabrys</taxon>
    </lineage>
</organism>
<accession>A0A346A223</accession>
<dbReference type="RefSeq" id="WP_115693599.1">
    <property type="nucleotide sequence ID" value="NZ_CP031417.1"/>
</dbReference>
<proteinExistence type="predicted"/>
<dbReference type="Gene3D" id="3.10.180.10">
    <property type="entry name" value="2,3-Dihydroxybiphenyl 1,2-Dioxygenase, domain 1"/>
    <property type="match status" value="1"/>
</dbReference>
<gene>
    <name evidence="2" type="ORF">DW352_23490</name>
</gene>
<feature type="domain" description="VOC" evidence="1">
    <location>
        <begin position="3"/>
        <end position="118"/>
    </location>
</feature>
<dbReference type="SUPFAM" id="SSF54593">
    <property type="entry name" value="Glyoxalase/Bleomycin resistance protein/Dihydroxybiphenyl dioxygenase"/>
    <property type="match status" value="1"/>
</dbReference>
<dbReference type="OrthoDB" id="4725692at2"/>
<dbReference type="InterPro" id="IPR037523">
    <property type="entry name" value="VOC_core"/>
</dbReference>
<dbReference type="AlphaFoldDB" id="A0A346A223"/>
<dbReference type="CDD" id="cd06587">
    <property type="entry name" value="VOC"/>
    <property type="match status" value="1"/>
</dbReference>
<dbReference type="PANTHER" id="PTHR33993">
    <property type="entry name" value="GLYOXALASE-RELATED"/>
    <property type="match status" value="1"/>
</dbReference>
<sequence length="130" mass="14493">MARLRHFAISVKDVEKSAEFYEKTFGLKRVGRDDIEELGSGIYLTDGVINLALLQLKDPNARMGVHHFGFQIDDADATAKKIEENGGKFFFNLGDAKEGNFESKYKDPEGVVFDISEHGWLGTDSYKASA</sequence>
<evidence type="ECO:0000313" key="3">
    <source>
        <dbReference type="Proteomes" id="UP000254889"/>
    </source>
</evidence>